<comment type="caution">
    <text evidence="1">The sequence shown here is derived from an EMBL/GenBank/DDBJ whole genome shotgun (WGS) entry which is preliminary data.</text>
</comment>
<name>A0A9Q5I5S6_SANBA</name>
<dbReference type="CDD" id="cd00303">
    <property type="entry name" value="retropepsin_like"/>
    <property type="match status" value="1"/>
</dbReference>
<dbReference type="AlphaFoldDB" id="A0A9Q5I5S6"/>
<evidence type="ECO:0000313" key="1">
    <source>
        <dbReference type="EMBL" id="OCB92046.1"/>
    </source>
</evidence>
<protein>
    <submittedName>
        <fullName evidence="1">Uncharacterized protein</fullName>
    </submittedName>
</protein>
<proteinExistence type="predicted"/>
<accession>A0A9Q5I5S6</accession>
<dbReference type="SUPFAM" id="SSF50630">
    <property type="entry name" value="Acid proteases"/>
    <property type="match status" value="1"/>
</dbReference>
<dbReference type="InterPro" id="IPR021109">
    <property type="entry name" value="Peptidase_aspartic_dom_sf"/>
</dbReference>
<dbReference type="Gene3D" id="2.40.70.10">
    <property type="entry name" value="Acid Proteases"/>
    <property type="match status" value="1"/>
</dbReference>
<evidence type="ECO:0000313" key="2">
    <source>
        <dbReference type="Proteomes" id="UP000757232"/>
    </source>
</evidence>
<dbReference type="OrthoDB" id="2717878at2759"/>
<dbReference type="EMBL" id="LNZH02000039">
    <property type="protein sequence ID" value="OCB92046.1"/>
    <property type="molecule type" value="Genomic_DNA"/>
</dbReference>
<reference evidence="1" key="1">
    <citation type="submission" date="2016-06" db="EMBL/GenBank/DDBJ databases">
        <title>Draft Genome sequence of the fungus Inonotus baumii.</title>
        <authorList>
            <person name="Zhu H."/>
            <person name="Lin W."/>
        </authorList>
    </citation>
    <scope>NUCLEOTIDE SEQUENCE</scope>
    <source>
        <strain evidence="1">821</strain>
    </source>
</reference>
<dbReference type="Proteomes" id="UP000757232">
    <property type="component" value="Unassembled WGS sequence"/>
</dbReference>
<sequence>MILDLALWDVVGRCAAEVWRERIVDTDQFIWRAGGKELDVFISIVHLKVAGDDEVDLSNPLLEEENFIDAHALIDSGCTGSCIDEGFVKQYSFPTQRYIWPRPVFNADGTSNEAGLIKEYVVIQMFFGKHEEEIRLVVTSLASSNIFLGHDWLTKHNPEIDWRLGTVKFTCCPDECESSLSSEEIDEEFVRSVWMKEVVKWPPYLEEYVNVFSEELFKRLPNHRT</sequence>
<organism evidence="1 2">
    <name type="scientific">Sanghuangporus baumii</name>
    <name type="common">Phellinus baumii</name>
    <dbReference type="NCBI Taxonomy" id="108892"/>
    <lineage>
        <taxon>Eukaryota</taxon>
        <taxon>Fungi</taxon>
        <taxon>Dikarya</taxon>
        <taxon>Basidiomycota</taxon>
        <taxon>Agaricomycotina</taxon>
        <taxon>Agaricomycetes</taxon>
        <taxon>Hymenochaetales</taxon>
        <taxon>Hymenochaetaceae</taxon>
        <taxon>Sanghuangporus</taxon>
    </lineage>
</organism>
<keyword evidence="2" id="KW-1185">Reference proteome</keyword>
<gene>
    <name evidence="1" type="ORF">A7U60_g628</name>
</gene>